<evidence type="ECO:0000256" key="3">
    <source>
        <dbReference type="ARBA" id="ARBA00017228"/>
    </source>
</evidence>
<comment type="function">
    <text evidence="10">Probably acts as a heme chaperone, transferring heme to an unknown acceptor. Binds one molecule of heme per monomer, possibly covalently. Binds 1 [4Fe-4S] cluster. The cluster is coordinated with 3 cysteines and an exchangeable S-adenosyl-L-methionine.</text>
</comment>
<evidence type="ECO:0000256" key="10">
    <source>
        <dbReference type="RuleBase" id="RU364116"/>
    </source>
</evidence>
<keyword evidence="10" id="KW-0004">4Fe-4S</keyword>
<evidence type="ECO:0000256" key="5">
    <source>
        <dbReference type="ARBA" id="ARBA00022691"/>
    </source>
</evidence>
<dbReference type="GO" id="GO:0046872">
    <property type="term" value="F:metal ion binding"/>
    <property type="evidence" value="ECO:0007669"/>
    <property type="project" value="UniProtKB-UniRule"/>
</dbReference>
<evidence type="ECO:0000259" key="11">
    <source>
        <dbReference type="PROSITE" id="PS51918"/>
    </source>
</evidence>
<dbReference type="GO" id="GO:0051539">
    <property type="term" value="F:4 iron, 4 sulfur cluster binding"/>
    <property type="evidence" value="ECO:0007669"/>
    <property type="project" value="UniProtKB-UniRule"/>
</dbReference>
<dbReference type="EMBL" id="VLLN01000008">
    <property type="protein sequence ID" value="TWJ19496.1"/>
    <property type="molecule type" value="Genomic_DNA"/>
</dbReference>
<dbReference type="SFLD" id="SFLDF00562">
    <property type="entry name" value="HemN-like__clustered_with_heat"/>
    <property type="match status" value="1"/>
</dbReference>
<evidence type="ECO:0000256" key="4">
    <source>
        <dbReference type="ARBA" id="ARBA00022617"/>
    </source>
</evidence>
<dbReference type="SFLD" id="SFLDS00029">
    <property type="entry name" value="Radical_SAM"/>
    <property type="match status" value="1"/>
</dbReference>
<dbReference type="PANTHER" id="PTHR13932">
    <property type="entry name" value="COPROPORPHYRINIGEN III OXIDASE"/>
    <property type="match status" value="1"/>
</dbReference>
<keyword evidence="8 10" id="KW-0411">Iron-sulfur</keyword>
<evidence type="ECO:0000256" key="1">
    <source>
        <dbReference type="ARBA" id="ARBA00001966"/>
    </source>
</evidence>
<evidence type="ECO:0000256" key="9">
    <source>
        <dbReference type="ARBA" id="ARBA00023186"/>
    </source>
</evidence>
<dbReference type="InterPro" id="IPR007197">
    <property type="entry name" value="rSAM"/>
</dbReference>
<gene>
    <name evidence="12" type="ORF">JN12_01613</name>
</gene>
<keyword evidence="13" id="KW-1185">Reference proteome</keyword>
<evidence type="ECO:0000256" key="6">
    <source>
        <dbReference type="ARBA" id="ARBA00022723"/>
    </source>
</evidence>
<keyword evidence="7 10" id="KW-0408">Iron</keyword>
<evidence type="ECO:0000313" key="12">
    <source>
        <dbReference type="EMBL" id="TWJ19496.1"/>
    </source>
</evidence>
<comment type="cofactor">
    <cofactor evidence="1">
        <name>[4Fe-4S] cluster</name>
        <dbReference type="ChEBI" id="CHEBI:49883"/>
    </cofactor>
</comment>
<dbReference type="PANTHER" id="PTHR13932:SF5">
    <property type="entry name" value="RADICAL S-ADENOSYL METHIONINE DOMAIN-CONTAINING PROTEIN 1, MITOCHONDRIAL"/>
    <property type="match status" value="1"/>
</dbReference>
<dbReference type="SFLD" id="SFLDF00288">
    <property type="entry name" value="HemN-like__clustered_with_nucl"/>
    <property type="match status" value="1"/>
</dbReference>
<comment type="caution">
    <text evidence="12">The sequence shown here is derived from an EMBL/GenBank/DDBJ whole genome shotgun (WGS) entry which is preliminary data.</text>
</comment>
<dbReference type="SFLD" id="SFLDG01065">
    <property type="entry name" value="anaerobic_coproporphyrinogen-I"/>
    <property type="match status" value="1"/>
</dbReference>
<accession>A0A562VND4</accession>
<dbReference type="Pfam" id="PF06969">
    <property type="entry name" value="HemN_C"/>
    <property type="match status" value="1"/>
</dbReference>
<comment type="subcellular location">
    <subcellularLocation>
        <location evidence="10">Cytoplasm</location>
    </subcellularLocation>
</comment>
<dbReference type="Proteomes" id="UP000319449">
    <property type="component" value="Unassembled WGS sequence"/>
</dbReference>
<dbReference type="OrthoDB" id="9808022at2"/>
<dbReference type="NCBIfam" id="TIGR00539">
    <property type="entry name" value="hemN_rel"/>
    <property type="match status" value="1"/>
</dbReference>
<organism evidence="12 13">
    <name type="scientific">Geobacter argillaceus</name>
    <dbReference type="NCBI Taxonomy" id="345631"/>
    <lineage>
        <taxon>Bacteria</taxon>
        <taxon>Pseudomonadati</taxon>
        <taxon>Thermodesulfobacteriota</taxon>
        <taxon>Desulfuromonadia</taxon>
        <taxon>Geobacterales</taxon>
        <taxon>Geobacteraceae</taxon>
        <taxon>Geobacter</taxon>
    </lineage>
</organism>
<feature type="domain" description="Radical SAM core" evidence="11">
    <location>
        <begin position="1"/>
        <end position="234"/>
    </location>
</feature>
<dbReference type="InterPro" id="IPR058240">
    <property type="entry name" value="rSAM_sf"/>
</dbReference>
<dbReference type="SUPFAM" id="SSF102114">
    <property type="entry name" value="Radical SAM enzymes"/>
    <property type="match status" value="1"/>
</dbReference>
<evidence type="ECO:0000256" key="8">
    <source>
        <dbReference type="ARBA" id="ARBA00023014"/>
    </source>
</evidence>
<dbReference type="InterPro" id="IPR006638">
    <property type="entry name" value="Elp3/MiaA/NifB-like_rSAM"/>
</dbReference>
<keyword evidence="6 10" id="KW-0479">Metal-binding</keyword>
<dbReference type="RefSeq" id="WP_145020930.1">
    <property type="nucleotide sequence ID" value="NZ_VLLN01000008.1"/>
</dbReference>
<keyword evidence="10" id="KW-0963">Cytoplasm</keyword>
<dbReference type="AlphaFoldDB" id="A0A562VND4"/>
<reference evidence="12 13" key="1">
    <citation type="submission" date="2019-07" db="EMBL/GenBank/DDBJ databases">
        <title>Genomic Encyclopedia of Archaeal and Bacterial Type Strains, Phase II (KMG-II): from individual species to whole genera.</title>
        <authorList>
            <person name="Goeker M."/>
        </authorList>
    </citation>
    <scope>NUCLEOTIDE SEQUENCE [LARGE SCALE GENOMIC DNA]</scope>
    <source>
        <strain evidence="12 13">ATCC BAA-1139</strain>
    </source>
</reference>
<comment type="similarity">
    <text evidence="2">Belongs to the anaerobic coproporphyrinogen-III oxidase family. HemW subfamily.</text>
</comment>
<keyword evidence="4 10" id="KW-0349">Heme</keyword>
<dbReference type="InterPro" id="IPR034505">
    <property type="entry name" value="Coproporphyrinogen-III_oxidase"/>
</dbReference>
<evidence type="ECO:0000256" key="2">
    <source>
        <dbReference type="ARBA" id="ARBA00006100"/>
    </source>
</evidence>
<dbReference type="SMART" id="SM00729">
    <property type="entry name" value="Elp3"/>
    <property type="match status" value="1"/>
</dbReference>
<evidence type="ECO:0000313" key="13">
    <source>
        <dbReference type="Proteomes" id="UP000319449"/>
    </source>
</evidence>
<dbReference type="Pfam" id="PF04055">
    <property type="entry name" value="Radical_SAM"/>
    <property type="match status" value="1"/>
</dbReference>
<dbReference type="InterPro" id="IPR004559">
    <property type="entry name" value="HemW-like"/>
</dbReference>
<evidence type="ECO:0000256" key="7">
    <source>
        <dbReference type="ARBA" id="ARBA00023004"/>
    </source>
</evidence>
<dbReference type="GO" id="GO:0005737">
    <property type="term" value="C:cytoplasm"/>
    <property type="evidence" value="ECO:0007669"/>
    <property type="project" value="UniProtKB-SubCell"/>
</dbReference>
<name>A0A562VND4_9BACT</name>
<dbReference type="GO" id="GO:0004109">
    <property type="term" value="F:coproporphyrinogen oxidase activity"/>
    <property type="evidence" value="ECO:0007669"/>
    <property type="project" value="InterPro"/>
</dbReference>
<dbReference type="InterPro" id="IPR010723">
    <property type="entry name" value="HemN_C"/>
</dbReference>
<keyword evidence="5 10" id="KW-0949">S-adenosyl-L-methionine</keyword>
<dbReference type="CDD" id="cd01335">
    <property type="entry name" value="Radical_SAM"/>
    <property type="match status" value="1"/>
</dbReference>
<keyword evidence="9 10" id="KW-0143">Chaperone</keyword>
<dbReference type="Gene3D" id="3.20.20.70">
    <property type="entry name" value="Aldolase class I"/>
    <property type="match status" value="1"/>
</dbReference>
<dbReference type="GO" id="GO:0006779">
    <property type="term" value="P:porphyrin-containing compound biosynthetic process"/>
    <property type="evidence" value="ECO:0007669"/>
    <property type="project" value="InterPro"/>
</dbReference>
<dbReference type="SFLD" id="SFLDG01082">
    <property type="entry name" value="B12-binding_domain_containing"/>
    <property type="match status" value="1"/>
</dbReference>
<sequence>MPVSIYLHIPFCVQKCRYCDFNSVAVAPFSLEEYTDLLIKEMSLRSAMLDAPVTATTLYLGGGTPSLLAPELVARLVEAAVRRFHLTADAEVTLEANPGTVTAATLGGYRSAGVNRLSLGVQSLDDRFLAILGRVHTAAEARQAVALARRAGFDNLGIDLIHSLPGQTLGQWQNTLREAVALGPEHVSAYGLSIEEGTPFAASLVRGELELPDEEESVRMIETSRDTLAVAGFEPYEIANFARPGWRSRHNQVYWRRGSYLGFGAGAHSFLAGGWGVRWHNPPELTAYRDTIVAGFPAELDRAALTEEEARSEFMFLGLRLLEGVSDVAFCAAFGLGLAEAWPTEIDAQIAAGLLERDGDRLRLTRQGLLLANRVFAAFV</sequence>
<protein>
    <recommendedName>
        <fullName evidence="3 10">Heme chaperone HemW</fullName>
    </recommendedName>
</protein>
<proteinExistence type="inferred from homology"/>
<dbReference type="InterPro" id="IPR013785">
    <property type="entry name" value="Aldolase_TIM"/>
</dbReference>
<dbReference type="PROSITE" id="PS51918">
    <property type="entry name" value="RADICAL_SAM"/>
    <property type="match status" value="1"/>
</dbReference>